<reference evidence="1" key="1">
    <citation type="submission" date="2022-10" db="EMBL/GenBank/DDBJ databases">
        <title>The WGS of Solirubrobacter phytolaccae KCTC 29190.</title>
        <authorList>
            <person name="Jiang Z."/>
        </authorList>
    </citation>
    <scope>NUCLEOTIDE SEQUENCE</scope>
    <source>
        <strain evidence="1">KCTC 29190</strain>
    </source>
</reference>
<dbReference type="Proteomes" id="UP001147653">
    <property type="component" value="Unassembled WGS sequence"/>
</dbReference>
<evidence type="ECO:0000313" key="1">
    <source>
        <dbReference type="EMBL" id="MDA0182905.1"/>
    </source>
</evidence>
<gene>
    <name evidence="1" type="ORF">OJ997_21515</name>
</gene>
<dbReference type="AlphaFoldDB" id="A0A9X3NAB3"/>
<protein>
    <submittedName>
        <fullName evidence="1">Uncharacterized protein</fullName>
    </submittedName>
</protein>
<dbReference type="RefSeq" id="WP_270027290.1">
    <property type="nucleotide sequence ID" value="NZ_JAPDDP010000043.1"/>
</dbReference>
<evidence type="ECO:0000313" key="2">
    <source>
        <dbReference type="Proteomes" id="UP001147653"/>
    </source>
</evidence>
<comment type="caution">
    <text evidence="1">The sequence shown here is derived from an EMBL/GenBank/DDBJ whole genome shotgun (WGS) entry which is preliminary data.</text>
</comment>
<dbReference type="EMBL" id="JAPDDP010000043">
    <property type="protein sequence ID" value="MDA0182905.1"/>
    <property type="molecule type" value="Genomic_DNA"/>
</dbReference>
<sequence>MLVPSRMTAGAALLPRALRTRIDDAIAASAPAWDDFVSANLEHPGGGASPLVVKYVGSRWAGAYRGPNGGLYIGQDNYTWGRGVYVTGVEEPLSTAIYGRAGVLARFDPAGWRAFDARDPANRELYLRWLRVQPAYRDAVLTVHTNLWLHKLRNLFREQFQIDVVLFTPDEVDALGWYTNRTDTWLAVSDWTPTGTLALGFSNRFQDARLTLLVEEDFVVDAPALTRSPYLRISGAAPAVTALADRARHAYATGAIERVPS</sequence>
<keyword evidence="2" id="KW-1185">Reference proteome</keyword>
<proteinExistence type="predicted"/>
<organism evidence="1 2">
    <name type="scientific">Solirubrobacter phytolaccae</name>
    <dbReference type="NCBI Taxonomy" id="1404360"/>
    <lineage>
        <taxon>Bacteria</taxon>
        <taxon>Bacillati</taxon>
        <taxon>Actinomycetota</taxon>
        <taxon>Thermoleophilia</taxon>
        <taxon>Solirubrobacterales</taxon>
        <taxon>Solirubrobacteraceae</taxon>
        <taxon>Solirubrobacter</taxon>
    </lineage>
</organism>
<accession>A0A9X3NAB3</accession>
<name>A0A9X3NAB3_9ACTN</name>